<dbReference type="AlphaFoldDB" id="A0A1J1I117"/>
<name>A0A1J1I117_9DIPT</name>
<feature type="signal peptide" evidence="1">
    <location>
        <begin position="1"/>
        <end position="31"/>
    </location>
</feature>
<evidence type="ECO:0000256" key="1">
    <source>
        <dbReference type="SAM" id="SignalP"/>
    </source>
</evidence>
<gene>
    <name evidence="2" type="ORF">CLUMA_CG005645</name>
</gene>
<organism evidence="2 3">
    <name type="scientific">Clunio marinus</name>
    <dbReference type="NCBI Taxonomy" id="568069"/>
    <lineage>
        <taxon>Eukaryota</taxon>
        <taxon>Metazoa</taxon>
        <taxon>Ecdysozoa</taxon>
        <taxon>Arthropoda</taxon>
        <taxon>Hexapoda</taxon>
        <taxon>Insecta</taxon>
        <taxon>Pterygota</taxon>
        <taxon>Neoptera</taxon>
        <taxon>Endopterygota</taxon>
        <taxon>Diptera</taxon>
        <taxon>Nematocera</taxon>
        <taxon>Chironomoidea</taxon>
        <taxon>Chironomidae</taxon>
        <taxon>Clunio</taxon>
    </lineage>
</organism>
<keyword evidence="3" id="KW-1185">Reference proteome</keyword>
<accession>A0A1J1I117</accession>
<feature type="chain" id="PRO_5013312154" evidence="1">
    <location>
        <begin position="32"/>
        <end position="156"/>
    </location>
</feature>
<protein>
    <submittedName>
        <fullName evidence="2">CLUMA_CG005645, isoform A</fullName>
    </submittedName>
</protein>
<evidence type="ECO:0000313" key="2">
    <source>
        <dbReference type="EMBL" id="CRK92065.1"/>
    </source>
</evidence>
<dbReference type="EMBL" id="CVRI01000022">
    <property type="protein sequence ID" value="CRK92065.1"/>
    <property type="molecule type" value="Genomic_DNA"/>
</dbReference>
<reference evidence="2 3" key="1">
    <citation type="submission" date="2015-04" db="EMBL/GenBank/DDBJ databases">
        <authorList>
            <person name="Syromyatnikov M.Y."/>
            <person name="Popov V.N."/>
        </authorList>
    </citation>
    <scope>NUCLEOTIDE SEQUENCE [LARGE SCALE GENOMIC DNA]</scope>
</reference>
<proteinExistence type="predicted"/>
<sequence length="156" mass="18258">MLDVKHIRIILVHMLLSMLLAIRLCFPDTNAREFCLHFNSSDVLTFIYYFHSASASVSATQHCTIALNFNFFIRHVSQNLQQNITLMNIQVSTSQNNFFYLLANFVLNDIENAGKIYNYENLRHNNINLPKSNEFHYTSCFIQPYFTLKTNHLQSK</sequence>
<dbReference type="Proteomes" id="UP000183832">
    <property type="component" value="Unassembled WGS sequence"/>
</dbReference>
<evidence type="ECO:0000313" key="3">
    <source>
        <dbReference type="Proteomes" id="UP000183832"/>
    </source>
</evidence>
<keyword evidence="1" id="KW-0732">Signal</keyword>